<organism evidence="1 2">
    <name type="scientific">Candidatus Protochlamydia naegleriophila</name>
    <dbReference type="NCBI Taxonomy" id="389348"/>
    <lineage>
        <taxon>Bacteria</taxon>
        <taxon>Pseudomonadati</taxon>
        <taxon>Chlamydiota</taxon>
        <taxon>Chlamydiia</taxon>
        <taxon>Parachlamydiales</taxon>
        <taxon>Parachlamydiaceae</taxon>
        <taxon>Candidatus Protochlamydia</taxon>
    </lineage>
</organism>
<accession>A0A0U5JBH4</accession>
<dbReference type="InParanoid" id="A0A0U5JBH4"/>
<proteinExistence type="predicted"/>
<gene>
    <name evidence="1" type="ORF">PNK_0542</name>
</gene>
<dbReference type="KEGG" id="pnl:PNK_0542"/>
<protein>
    <submittedName>
        <fullName evidence="1">Uncharacterized protein</fullName>
    </submittedName>
</protein>
<reference evidence="2" key="1">
    <citation type="submission" date="2015-09" db="EMBL/GenBank/DDBJ databases">
        <authorList>
            <person name="Bertelli C."/>
        </authorList>
    </citation>
    <scope>NUCLEOTIDE SEQUENCE [LARGE SCALE GENOMIC DNA]</scope>
    <source>
        <strain evidence="2">KNic</strain>
    </source>
</reference>
<dbReference type="EMBL" id="LN879502">
    <property type="protein sequence ID" value="CUI16170.1"/>
    <property type="molecule type" value="Genomic_DNA"/>
</dbReference>
<dbReference type="Proteomes" id="UP000069902">
    <property type="component" value="Chromosome cPNK"/>
</dbReference>
<sequence length="35" mass="3938">MKSIELSPLTLLDGAKLITVIYKVPDKWVLTPPKE</sequence>
<evidence type="ECO:0000313" key="1">
    <source>
        <dbReference type="EMBL" id="CUI16170.1"/>
    </source>
</evidence>
<evidence type="ECO:0000313" key="2">
    <source>
        <dbReference type="Proteomes" id="UP000069902"/>
    </source>
</evidence>
<dbReference type="PATRIC" id="fig|389348.3.peg.597"/>
<keyword evidence="2" id="KW-1185">Reference proteome</keyword>
<name>A0A0U5JBH4_9BACT</name>
<dbReference type="AlphaFoldDB" id="A0A0U5JBH4"/>